<evidence type="ECO:0000256" key="2">
    <source>
        <dbReference type="ARBA" id="ARBA00023015"/>
    </source>
</evidence>
<dbReference type="NCBIfam" id="TIGR02937">
    <property type="entry name" value="sigma70-ECF"/>
    <property type="match status" value="1"/>
</dbReference>
<evidence type="ECO:0000313" key="9">
    <source>
        <dbReference type="Proteomes" id="UP001239462"/>
    </source>
</evidence>
<sequence length="198" mass="23086">MNDVEQLGCDDPSLVERACDGNSLAFTRLIQCNRDKLFASLCRFLDSPVDAEEALQEAFVRAFTRIESFKRNSKFSTWLYRIAFNTAITNRQKNRRAISIHGRDQQYLYDFEDSRYESAESMIIREEQKQLVHAALDRLNDDHRAILILREMDDLAYEEIASVLGIPINTVRSRLSRARDRMREVVEELQQYVAEPTS</sequence>
<dbReference type="InterPro" id="IPR036388">
    <property type="entry name" value="WH-like_DNA-bd_sf"/>
</dbReference>
<proteinExistence type="inferred from homology"/>
<evidence type="ECO:0000256" key="4">
    <source>
        <dbReference type="ARBA" id="ARBA00023163"/>
    </source>
</evidence>
<dbReference type="InterPro" id="IPR007627">
    <property type="entry name" value="RNA_pol_sigma70_r2"/>
</dbReference>
<comment type="similarity">
    <text evidence="1">Belongs to the sigma-70 factor family. ECF subfamily.</text>
</comment>
<protein>
    <submittedName>
        <fullName evidence="8">Sigma-70 family RNA polymerase sigma factor</fullName>
    </submittedName>
</protein>
<keyword evidence="5" id="KW-0175">Coiled coil</keyword>
<dbReference type="InterPro" id="IPR013324">
    <property type="entry name" value="RNA_pol_sigma_r3/r4-like"/>
</dbReference>
<feature type="coiled-coil region" evidence="5">
    <location>
        <begin position="168"/>
        <end position="195"/>
    </location>
</feature>
<dbReference type="RefSeq" id="WP_289165188.1">
    <property type="nucleotide sequence ID" value="NZ_JASZZN010000015.1"/>
</dbReference>
<dbReference type="Pfam" id="PF08281">
    <property type="entry name" value="Sigma70_r4_2"/>
    <property type="match status" value="1"/>
</dbReference>
<dbReference type="Gene3D" id="1.10.10.10">
    <property type="entry name" value="Winged helix-like DNA-binding domain superfamily/Winged helix DNA-binding domain"/>
    <property type="match status" value="1"/>
</dbReference>
<dbReference type="CDD" id="cd06171">
    <property type="entry name" value="Sigma70_r4"/>
    <property type="match status" value="1"/>
</dbReference>
<dbReference type="Proteomes" id="UP001239462">
    <property type="component" value="Unassembled WGS sequence"/>
</dbReference>
<keyword evidence="3" id="KW-0731">Sigma factor</keyword>
<evidence type="ECO:0000259" key="7">
    <source>
        <dbReference type="Pfam" id="PF08281"/>
    </source>
</evidence>
<name>A0ABT7PMG0_9BACT</name>
<gene>
    <name evidence="8" type="ORF">QTN89_19745</name>
</gene>
<evidence type="ECO:0000313" key="8">
    <source>
        <dbReference type="EMBL" id="MDM4017692.1"/>
    </source>
</evidence>
<dbReference type="InterPro" id="IPR039425">
    <property type="entry name" value="RNA_pol_sigma-70-like"/>
</dbReference>
<dbReference type="InterPro" id="IPR014284">
    <property type="entry name" value="RNA_pol_sigma-70_dom"/>
</dbReference>
<dbReference type="Pfam" id="PF04542">
    <property type="entry name" value="Sigma70_r2"/>
    <property type="match status" value="1"/>
</dbReference>
<dbReference type="InterPro" id="IPR013325">
    <property type="entry name" value="RNA_pol_sigma_r2"/>
</dbReference>
<keyword evidence="4" id="KW-0804">Transcription</keyword>
<dbReference type="SUPFAM" id="SSF88659">
    <property type="entry name" value="Sigma3 and sigma4 domains of RNA polymerase sigma factors"/>
    <property type="match status" value="1"/>
</dbReference>
<dbReference type="SUPFAM" id="SSF88946">
    <property type="entry name" value="Sigma2 domain of RNA polymerase sigma factors"/>
    <property type="match status" value="1"/>
</dbReference>
<reference evidence="8 9" key="1">
    <citation type="submission" date="2023-06" db="EMBL/GenBank/DDBJ databases">
        <title>Roseiconus lacunae JC819 isolated from Gulf of Mannar region, Tamil Nadu.</title>
        <authorList>
            <person name="Pk S."/>
            <person name="Ch S."/>
            <person name="Ch V.R."/>
        </authorList>
    </citation>
    <scope>NUCLEOTIDE SEQUENCE [LARGE SCALE GENOMIC DNA]</scope>
    <source>
        <strain evidence="8 9">JC819</strain>
    </source>
</reference>
<dbReference type="PANTHER" id="PTHR43133">
    <property type="entry name" value="RNA POLYMERASE ECF-TYPE SIGMA FACTO"/>
    <property type="match status" value="1"/>
</dbReference>
<dbReference type="PANTHER" id="PTHR43133:SF51">
    <property type="entry name" value="RNA POLYMERASE SIGMA FACTOR"/>
    <property type="match status" value="1"/>
</dbReference>
<evidence type="ECO:0000256" key="3">
    <source>
        <dbReference type="ARBA" id="ARBA00023082"/>
    </source>
</evidence>
<dbReference type="InterPro" id="IPR013249">
    <property type="entry name" value="RNA_pol_sigma70_r4_t2"/>
</dbReference>
<dbReference type="EMBL" id="JASZZN010000015">
    <property type="protein sequence ID" value="MDM4017692.1"/>
    <property type="molecule type" value="Genomic_DNA"/>
</dbReference>
<feature type="domain" description="RNA polymerase sigma factor 70 region 4 type 2" evidence="7">
    <location>
        <begin position="130"/>
        <end position="182"/>
    </location>
</feature>
<accession>A0ABT7PMG0</accession>
<evidence type="ECO:0000256" key="5">
    <source>
        <dbReference type="SAM" id="Coils"/>
    </source>
</evidence>
<evidence type="ECO:0000259" key="6">
    <source>
        <dbReference type="Pfam" id="PF04542"/>
    </source>
</evidence>
<dbReference type="Gene3D" id="1.10.1740.10">
    <property type="match status" value="1"/>
</dbReference>
<keyword evidence="9" id="KW-1185">Reference proteome</keyword>
<evidence type="ECO:0000256" key="1">
    <source>
        <dbReference type="ARBA" id="ARBA00010641"/>
    </source>
</evidence>
<organism evidence="8 9">
    <name type="scientific">Roseiconus lacunae</name>
    <dbReference type="NCBI Taxonomy" id="2605694"/>
    <lineage>
        <taxon>Bacteria</taxon>
        <taxon>Pseudomonadati</taxon>
        <taxon>Planctomycetota</taxon>
        <taxon>Planctomycetia</taxon>
        <taxon>Pirellulales</taxon>
        <taxon>Pirellulaceae</taxon>
        <taxon>Roseiconus</taxon>
    </lineage>
</organism>
<keyword evidence="2" id="KW-0805">Transcription regulation</keyword>
<comment type="caution">
    <text evidence="8">The sequence shown here is derived from an EMBL/GenBank/DDBJ whole genome shotgun (WGS) entry which is preliminary data.</text>
</comment>
<feature type="domain" description="RNA polymerase sigma-70 region 2" evidence="6">
    <location>
        <begin position="29"/>
        <end position="96"/>
    </location>
</feature>